<feature type="compositionally biased region" description="Low complexity" evidence="1">
    <location>
        <begin position="406"/>
        <end position="467"/>
    </location>
</feature>
<accession>A0A839XMW4</accession>
<dbReference type="Proteomes" id="UP000564573">
    <property type="component" value="Unassembled WGS sequence"/>
</dbReference>
<feature type="compositionally biased region" description="Acidic residues" evidence="1">
    <location>
        <begin position="302"/>
        <end position="315"/>
    </location>
</feature>
<feature type="compositionally biased region" description="Low complexity" evidence="1">
    <location>
        <begin position="324"/>
        <end position="378"/>
    </location>
</feature>
<feature type="region of interest" description="Disordered" evidence="1">
    <location>
        <begin position="255"/>
        <end position="580"/>
    </location>
</feature>
<evidence type="ECO:0000256" key="1">
    <source>
        <dbReference type="SAM" id="MobiDB-lite"/>
    </source>
</evidence>
<comment type="caution">
    <text evidence="3">The sequence shown here is derived from an EMBL/GenBank/DDBJ whole genome shotgun (WGS) entry which is preliminary data.</text>
</comment>
<dbReference type="EMBL" id="JACIBS010000001">
    <property type="protein sequence ID" value="MBB3661265.1"/>
    <property type="molecule type" value="Genomic_DNA"/>
</dbReference>
<organism evidence="3 4">
    <name type="scientific">Prauserella sediminis</name>
    <dbReference type="NCBI Taxonomy" id="577680"/>
    <lineage>
        <taxon>Bacteria</taxon>
        <taxon>Bacillati</taxon>
        <taxon>Actinomycetota</taxon>
        <taxon>Actinomycetes</taxon>
        <taxon>Pseudonocardiales</taxon>
        <taxon>Pseudonocardiaceae</taxon>
        <taxon>Prauserella</taxon>
        <taxon>Prauserella salsuginis group</taxon>
    </lineage>
</organism>
<reference evidence="3 4" key="1">
    <citation type="submission" date="2020-08" db="EMBL/GenBank/DDBJ databases">
        <title>Sequencing the genomes of 1000 actinobacteria strains.</title>
        <authorList>
            <person name="Klenk H.-P."/>
        </authorList>
    </citation>
    <scope>NUCLEOTIDE SEQUENCE [LARGE SCALE GENOMIC DNA]</scope>
    <source>
        <strain evidence="3 4">DSM 45267</strain>
    </source>
</reference>
<dbReference type="RefSeq" id="WP_183778222.1">
    <property type="nucleotide sequence ID" value="NZ_JACIBS010000001.1"/>
</dbReference>
<feature type="transmembrane region" description="Helical" evidence="2">
    <location>
        <begin position="598"/>
        <end position="621"/>
    </location>
</feature>
<feature type="compositionally biased region" description="Pro residues" evidence="1">
    <location>
        <begin position="396"/>
        <end position="405"/>
    </location>
</feature>
<name>A0A839XMW4_9PSEU</name>
<keyword evidence="4" id="KW-1185">Reference proteome</keyword>
<dbReference type="AlphaFoldDB" id="A0A839XMW4"/>
<gene>
    <name evidence="3" type="ORF">FB384_000169</name>
</gene>
<feature type="region of interest" description="Disordered" evidence="1">
    <location>
        <begin position="193"/>
        <end position="224"/>
    </location>
</feature>
<feature type="region of interest" description="Disordered" evidence="1">
    <location>
        <begin position="85"/>
        <end position="108"/>
    </location>
</feature>
<keyword evidence="2" id="KW-0812">Transmembrane</keyword>
<proteinExistence type="predicted"/>
<feature type="compositionally biased region" description="Low complexity" evidence="1">
    <location>
        <begin position="475"/>
        <end position="510"/>
    </location>
</feature>
<evidence type="ECO:0000313" key="4">
    <source>
        <dbReference type="Proteomes" id="UP000564573"/>
    </source>
</evidence>
<keyword evidence="2" id="KW-0472">Membrane</keyword>
<keyword evidence="2" id="KW-1133">Transmembrane helix</keyword>
<sequence>MRLVRFSTRPAQISPDIRAALTSLGRGDDRVGGVGLVGVQPPGTDTPVDAVIITGHGVVVVVGVDLPDPAIRLEAPLRGVWKADDWPLTRSDDDSGSDAGNPSAEALAVSDRVAERVRTAVGSPGTAVGTIIAVGPFVEHVEQPADELSGPVRIVYPTSTSLLASIVSLSFAPQPLTVEQARAVVAALSPDTEFDDDTLAGEGFAPTTSAATTPPATASPATASPAAAWPAAASPATAWPGAAGVAGVAGVAAPATGGQGDHGQDGSAGTLAPAPSPAPRSGTTPTPDARPDAPGSPGSPADDSDPLTDDADTEALDNPPHPDSSGTGTAASTTAASTTTASTTAAPTTTATPPDTAPSGASASGASASGSPAPGTTTVEATSGSAPTPLDTAPNAPGPNAPGPNAPTSNPTTSNPTTPSSATPSSAAPTPSTTAPSPSTTAPTATGGGAPATASTTAAPTAASAPATVPPTQPATPGRAAPAPPADAQQAAGRQAAAAPGTQPGARTAGSAPFPMAAPPTGHPPQAGMQAQPSGPPAATQSAATQSAATQTGTTRPGANRGSRAAPAAGAPAGGAPMRVGAARQPWWRRLSARTWRWITAGAVFVVALVVIITFSVMGGGDEEHQPIRMRAGGLEFTQRAAQLTEECAAHAVGDLSVALADGGCTELRRGSFDTTVGGTDVAVSVAALTFPDEQAAQRFLQVADTPGTGTIRDLATASGRWTPPAPDWSGAAYVSDLEGSTVRLVLASPRDRASDDSSEVAEAAEAALGLVKLND</sequence>
<protein>
    <submittedName>
        <fullName evidence="3">Uncharacterized protein</fullName>
    </submittedName>
</protein>
<evidence type="ECO:0000256" key="2">
    <source>
        <dbReference type="SAM" id="Phobius"/>
    </source>
</evidence>
<evidence type="ECO:0000313" key="3">
    <source>
        <dbReference type="EMBL" id="MBB3661265.1"/>
    </source>
</evidence>
<feature type="compositionally biased region" description="Low complexity" evidence="1">
    <location>
        <begin position="205"/>
        <end position="224"/>
    </location>
</feature>
<feature type="compositionally biased region" description="Low complexity" evidence="1">
    <location>
        <begin position="530"/>
        <end position="580"/>
    </location>
</feature>